<protein>
    <recommendedName>
        <fullName evidence="4">Plastid lipid-associated protein/fibrillin conserved domain-containing protein</fullName>
    </recommendedName>
</protein>
<dbReference type="EMBL" id="HBEM01000419">
    <property type="protein sequence ID" value="CAD8428612.1"/>
    <property type="molecule type" value="Transcribed_RNA"/>
</dbReference>
<evidence type="ECO:0000256" key="2">
    <source>
        <dbReference type="ARBA" id="ARBA00022640"/>
    </source>
</evidence>
<organism evidence="5">
    <name type="scientific">Amorphochlora amoebiformis</name>
    <dbReference type="NCBI Taxonomy" id="1561963"/>
    <lineage>
        <taxon>Eukaryota</taxon>
        <taxon>Sar</taxon>
        <taxon>Rhizaria</taxon>
        <taxon>Cercozoa</taxon>
        <taxon>Chlorarachniophyceae</taxon>
        <taxon>Amorphochlora</taxon>
    </lineage>
</organism>
<dbReference type="AlphaFoldDB" id="A0A7S0CPN8"/>
<evidence type="ECO:0000256" key="1">
    <source>
        <dbReference type="ARBA" id="ARBA00004474"/>
    </source>
</evidence>
<feature type="chain" id="PRO_5030571462" description="Plastid lipid-associated protein/fibrillin conserved domain-containing protein" evidence="3">
    <location>
        <begin position="27"/>
        <end position="242"/>
    </location>
</feature>
<evidence type="ECO:0000259" key="4">
    <source>
        <dbReference type="Pfam" id="PF04755"/>
    </source>
</evidence>
<proteinExistence type="predicted"/>
<reference evidence="5" key="1">
    <citation type="submission" date="2021-01" db="EMBL/GenBank/DDBJ databases">
        <authorList>
            <person name="Corre E."/>
            <person name="Pelletier E."/>
            <person name="Niang G."/>
            <person name="Scheremetjew M."/>
            <person name="Finn R."/>
            <person name="Kale V."/>
            <person name="Holt S."/>
            <person name="Cochrane G."/>
            <person name="Meng A."/>
            <person name="Brown T."/>
            <person name="Cohen L."/>
        </authorList>
    </citation>
    <scope>NUCLEOTIDE SEQUENCE</scope>
    <source>
        <strain evidence="5">CCMP2058</strain>
    </source>
</reference>
<keyword evidence="3" id="KW-0732">Signal</keyword>
<dbReference type="GO" id="GO:0009536">
    <property type="term" value="C:plastid"/>
    <property type="evidence" value="ECO:0007669"/>
    <property type="project" value="UniProtKB-SubCell"/>
</dbReference>
<dbReference type="Pfam" id="PF04755">
    <property type="entry name" value="PAP_fibrillin"/>
    <property type="match status" value="1"/>
</dbReference>
<evidence type="ECO:0000256" key="3">
    <source>
        <dbReference type="SAM" id="SignalP"/>
    </source>
</evidence>
<keyword evidence="2" id="KW-0934">Plastid</keyword>
<name>A0A7S0CPN8_9EUKA</name>
<evidence type="ECO:0000313" key="5">
    <source>
        <dbReference type="EMBL" id="CAD8428612.1"/>
    </source>
</evidence>
<feature type="signal peptide" evidence="3">
    <location>
        <begin position="1"/>
        <end position="26"/>
    </location>
</feature>
<accession>A0A7S0CPN8</accession>
<comment type="subcellular location">
    <subcellularLocation>
        <location evidence="1">Plastid</location>
    </subcellularLocation>
</comment>
<dbReference type="InterPro" id="IPR006843">
    <property type="entry name" value="PAP/fibrillin_dom"/>
</dbReference>
<sequence>MPRTQQPMKALTTIVWCALLSAVVCGASLSSPSLPGLRSTKVTYHPRIGISRRVKTKNSFLASIFQPAGKKGSVNKLVNLARASNRGRNPESNDEMVAMIDELRSQMKPFGLPKLQKSVNGSWVEMWTTEDAVLSFAKNGFLGAEFDYAGGSINMYGDEFTNIVAFKGGNAVTADGKIKVDEENNRVSFRFNVAKINVGGLTIPLPFSAGGYIDNVYVDDKYRIGVDSRGDYRVYRRPNVPA</sequence>
<gene>
    <name evidence="5" type="ORF">LAMO00422_LOCUS306</name>
</gene>
<feature type="domain" description="Plastid lipid-associated protein/fibrillin conserved" evidence="4">
    <location>
        <begin position="75"/>
        <end position="234"/>
    </location>
</feature>